<keyword evidence="3 8" id="KW-0812">Transmembrane</keyword>
<dbReference type="Pfam" id="PF00878">
    <property type="entry name" value="CIMR"/>
    <property type="match status" value="1"/>
</dbReference>
<evidence type="ECO:0000256" key="1">
    <source>
        <dbReference type="ARBA" id="ARBA00004308"/>
    </source>
</evidence>
<evidence type="ECO:0000256" key="6">
    <source>
        <dbReference type="ARBA" id="ARBA00023136"/>
    </source>
</evidence>
<evidence type="ECO:0000256" key="4">
    <source>
        <dbReference type="ARBA" id="ARBA00022729"/>
    </source>
</evidence>
<keyword evidence="7" id="KW-1015">Disulfide bond</keyword>
<comment type="subcellular location">
    <subcellularLocation>
        <location evidence="1">Endomembrane system</location>
    </subcellularLocation>
</comment>
<name>A0ABR2W4Q7_9FUNG</name>
<evidence type="ECO:0000256" key="7">
    <source>
        <dbReference type="ARBA" id="ARBA00023157"/>
    </source>
</evidence>
<keyword evidence="12" id="KW-1185">Reference proteome</keyword>
<proteinExistence type="predicted"/>
<keyword evidence="11" id="KW-0675">Receptor</keyword>
<evidence type="ECO:0000313" key="12">
    <source>
        <dbReference type="Proteomes" id="UP001479436"/>
    </source>
</evidence>
<gene>
    <name evidence="11" type="primary">MRL1_1</name>
    <name evidence="11" type="ORF">K7432_004943</name>
</gene>
<dbReference type="Proteomes" id="UP001479436">
    <property type="component" value="Unassembled WGS sequence"/>
</dbReference>
<dbReference type="Gene3D" id="2.70.130.10">
    <property type="entry name" value="Mannose-6-phosphate receptor binding domain"/>
    <property type="match status" value="1"/>
</dbReference>
<evidence type="ECO:0000256" key="9">
    <source>
        <dbReference type="SAM" id="SignalP"/>
    </source>
</evidence>
<dbReference type="InterPro" id="IPR044865">
    <property type="entry name" value="MRH_dom"/>
</dbReference>
<evidence type="ECO:0000256" key="3">
    <source>
        <dbReference type="ARBA" id="ARBA00022692"/>
    </source>
</evidence>
<feature type="domain" description="MRH" evidence="10">
    <location>
        <begin position="27"/>
        <end position="169"/>
    </location>
</feature>
<feature type="signal peptide" evidence="9">
    <location>
        <begin position="1"/>
        <end position="20"/>
    </location>
</feature>
<feature type="transmembrane region" description="Helical" evidence="8">
    <location>
        <begin position="177"/>
        <end position="199"/>
    </location>
</feature>
<evidence type="ECO:0000313" key="11">
    <source>
        <dbReference type="EMBL" id="KAK9719221.1"/>
    </source>
</evidence>
<accession>A0ABR2W4Q7</accession>
<keyword evidence="2" id="KW-0813">Transport</keyword>
<dbReference type="SMART" id="SM01404">
    <property type="entry name" value="CIMR"/>
    <property type="match status" value="1"/>
</dbReference>
<dbReference type="PANTHER" id="PTHR15071:SF0">
    <property type="entry name" value="MANNOSE 6-PHOSPHATE RECEPTOR-LIKE PROTEIN 1"/>
    <property type="match status" value="1"/>
</dbReference>
<dbReference type="EMBL" id="JASJQH010007057">
    <property type="protein sequence ID" value="KAK9719221.1"/>
    <property type="molecule type" value="Genomic_DNA"/>
</dbReference>
<keyword evidence="6 8" id="KW-0472">Membrane</keyword>
<keyword evidence="4 9" id="KW-0732">Signal</keyword>
<dbReference type="PROSITE" id="PS51914">
    <property type="entry name" value="MRH"/>
    <property type="match status" value="1"/>
</dbReference>
<reference evidence="11 12" key="1">
    <citation type="submission" date="2023-04" db="EMBL/GenBank/DDBJ databases">
        <title>Genome of Basidiobolus ranarum AG-B5.</title>
        <authorList>
            <person name="Stajich J.E."/>
            <person name="Carter-House D."/>
            <person name="Gryganskyi A."/>
        </authorList>
    </citation>
    <scope>NUCLEOTIDE SEQUENCE [LARGE SCALE GENOMIC DNA]</scope>
    <source>
        <strain evidence="11 12">AG-B5</strain>
    </source>
</reference>
<keyword evidence="5 8" id="KW-1133">Transmembrane helix</keyword>
<dbReference type="PANTHER" id="PTHR15071">
    <property type="entry name" value="MANNOSE-6-PHOSPHATE RECEPTOR FAMILY MEMBER"/>
    <property type="match status" value="1"/>
</dbReference>
<evidence type="ECO:0000259" key="10">
    <source>
        <dbReference type="PROSITE" id="PS51914"/>
    </source>
</evidence>
<evidence type="ECO:0000256" key="2">
    <source>
        <dbReference type="ARBA" id="ARBA00022448"/>
    </source>
</evidence>
<sequence>MIYSKLWTVLLLISAGHTLSEPTEVLPDCQVRYHNQIYDLSKLSRSPSESWEVIGIEENHKFRLNICESLGDTKDGFEHRDQVGAMLQGTALNISLGIVNKKPHINSDRLMLRYEGGDTCPNSIRLRSTLMVFECDPWQRSNSAVISFIADWHHCAFWFEVRTPLVCRGIWRWDASFWILLISVTLGVYVVIGGLYNFFRFKARGLDIFPHSRIWRKGLRFFKAILVSFVGLFLCKNWGRRKSNRDYHVLDDGTNLLIEDEFEE</sequence>
<dbReference type="SUPFAM" id="SSF50911">
    <property type="entry name" value="Mannose 6-phosphate receptor domain"/>
    <property type="match status" value="1"/>
</dbReference>
<evidence type="ECO:0000256" key="5">
    <source>
        <dbReference type="ARBA" id="ARBA00022989"/>
    </source>
</evidence>
<feature type="chain" id="PRO_5047286125" evidence="9">
    <location>
        <begin position="21"/>
        <end position="264"/>
    </location>
</feature>
<dbReference type="InterPro" id="IPR000479">
    <property type="entry name" value="CIMR_rpt"/>
</dbReference>
<feature type="transmembrane region" description="Helical" evidence="8">
    <location>
        <begin position="220"/>
        <end position="239"/>
    </location>
</feature>
<comment type="caution">
    <text evidence="11">The sequence shown here is derived from an EMBL/GenBank/DDBJ whole genome shotgun (WGS) entry which is preliminary data.</text>
</comment>
<dbReference type="InterPro" id="IPR009011">
    <property type="entry name" value="Man6P_isomerase_rcpt-bd_dom_sf"/>
</dbReference>
<organism evidence="11 12">
    <name type="scientific">Basidiobolus ranarum</name>
    <dbReference type="NCBI Taxonomy" id="34480"/>
    <lineage>
        <taxon>Eukaryota</taxon>
        <taxon>Fungi</taxon>
        <taxon>Fungi incertae sedis</taxon>
        <taxon>Zoopagomycota</taxon>
        <taxon>Entomophthoromycotina</taxon>
        <taxon>Basidiobolomycetes</taxon>
        <taxon>Basidiobolales</taxon>
        <taxon>Basidiobolaceae</taxon>
        <taxon>Basidiobolus</taxon>
    </lineage>
</organism>
<evidence type="ECO:0000256" key="8">
    <source>
        <dbReference type="SAM" id="Phobius"/>
    </source>
</evidence>
<protein>
    <submittedName>
        <fullName evidence="11">Cation-independent mannose-6-phosphate receptor CI-MPR</fullName>
    </submittedName>
</protein>